<evidence type="ECO:0000313" key="8">
    <source>
        <dbReference type="EMBL" id="CVK96036.1"/>
    </source>
</evidence>
<dbReference type="SUPFAM" id="SSF57701">
    <property type="entry name" value="Zn2/Cys6 DNA-binding domain"/>
    <property type="match status" value="1"/>
</dbReference>
<keyword evidence="3" id="KW-0805">Transcription regulation</keyword>
<keyword evidence="6" id="KW-0539">Nucleus</keyword>
<reference evidence="9" key="1">
    <citation type="journal article" date="2016" name="Genome Biol. Evol.">
        <title>Comparative 'omics' of the Fusarium fujikuroi species complex highlights differences in genetic potential and metabolite synthesis.</title>
        <authorList>
            <person name="Niehaus E.-M."/>
            <person name="Muensterkoetter M."/>
            <person name="Proctor R.H."/>
            <person name="Brown D.W."/>
            <person name="Sharon A."/>
            <person name="Idan Y."/>
            <person name="Oren-Young L."/>
            <person name="Sieber C.M."/>
            <person name="Novak O."/>
            <person name="Pencik A."/>
            <person name="Tarkowska D."/>
            <person name="Hromadova K."/>
            <person name="Freeman S."/>
            <person name="Maymon M."/>
            <person name="Elazar M."/>
            <person name="Youssef S.A."/>
            <person name="El-Shabrawy E.S.M."/>
            <person name="Shalaby A.B.A."/>
            <person name="Houterman P."/>
            <person name="Brock N.L."/>
            <person name="Burkhardt I."/>
            <person name="Tsavkelova E.A."/>
            <person name="Dickschat J.S."/>
            <person name="Galuszka P."/>
            <person name="Gueldener U."/>
            <person name="Tudzynski B."/>
        </authorList>
    </citation>
    <scope>NUCLEOTIDE SEQUENCE [LARGE SCALE GENOMIC DNA]</scope>
    <source>
        <strain evidence="9">MRC7560</strain>
    </source>
</reference>
<comment type="caution">
    <text evidence="8">The sequence shown here is derived from an EMBL/GenBank/DDBJ whole genome shotgun (WGS) entry which is preliminary data.</text>
</comment>
<evidence type="ECO:0000313" key="9">
    <source>
        <dbReference type="Proteomes" id="UP000184255"/>
    </source>
</evidence>
<dbReference type="PANTHER" id="PTHR36206:SF12">
    <property type="entry name" value="ASPERCRYPTIN BIOSYNTHESIS CLUSTER-SPECIFIC TRANSCRIPTION REGULATOR ATNN-RELATED"/>
    <property type="match status" value="1"/>
</dbReference>
<dbReference type="Gene3D" id="4.10.240.10">
    <property type="entry name" value="Zn(2)-C6 fungal-type DNA-binding domain"/>
    <property type="match status" value="1"/>
</dbReference>
<keyword evidence="5" id="KW-0804">Transcription</keyword>
<organism evidence="8 9">
    <name type="scientific">Fusarium mangiferae</name>
    <name type="common">Mango malformation disease fungus</name>
    <dbReference type="NCBI Taxonomy" id="192010"/>
    <lineage>
        <taxon>Eukaryota</taxon>
        <taxon>Fungi</taxon>
        <taxon>Dikarya</taxon>
        <taxon>Ascomycota</taxon>
        <taxon>Pezizomycotina</taxon>
        <taxon>Sordariomycetes</taxon>
        <taxon>Hypocreomycetidae</taxon>
        <taxon>Hypocreales</taxon>
        <taxon>Nectriaceae</taxon>
        <taxon>Fusarium</taxon>
        <taxon>Fusarium fujikuroi species complex</taxon>
    </lineage>
</organism>
<evidence type="ECO:0000256" key="6">
    <source>
        <dbReference type="ARBA" id="ARBA00023242"/>
    </source>
</evidence>
<evidence type="ECO:0000259" key="7">
    <source>
        <dbReference type="SMART" id="SM00066"/>
    </source>
</evidence>
<dbReference type="Pfam" id="PF00172">
    <property type="entry name" value="Zn_clus"/>
    <property type="match status" value="1"/>
</dbReference>
<dbReference type="InterPro" id="IPR001138">
    <property type="entry name" value="Zn2Cys6_DnaBD"/>
</dbReference>
<evidence type="ECO:0000256" key="3">
    <source>
        <dbReference type="ARBA" id="ARBA00023015"/>
    </source>
</evidence>
<keyword evidence="1" id="KW-0479">Metal-binding</keyword>
<dbReference type="InterPro" id="IPR052360">
    <property type="entry name" value="Transcr_Regulatory_Proteins"/>
</dbReference>
<evidence type="ECO:0000256" key="1">
    <source>
        <dbReference type="ARBA" id="ARBA00022723"/>
    </source>
</evidence>
<keyword evidence="4" id="KW-0238">DNA-binding</keyword>
<proteinExistence type="predicted"/>
<feature type="domain" description="Zn(2)-C6 fungal-type" evidence="7">
    <location>
        <begin position="13"/>
        <end position="58"/>
    </location>
</feature>
<dbReference type="GO" id="GO:0003677">
    <property type="term" value="F:DNA binding"/>
    <property type="evidence" value="ECO:0007669"/>
    <property type="project" value="UniProtKB-KW"/>
</dbReference>
<dbReference type="Proteomes" id="UP000184255">
    <property type="component" value="Unassembled WGS sequence"/>
</dbReference>
<keyword evidence="9" id="KW-1185">Reference proteome</keyword>
<dbReference type="SMART" id="SM00066">
    <property type="entry name" value="GAL4"/>
    <property type="match status" value="1"/>
</dbReference>
<dbReference type="PANTHER" id="PTHR36206">
    <property type="entry name" value="ASPERCRYPTIN BIOSYNTHESIS CLUSTER-SPECIFIC TRANSCRIPTION REGULATOR ATNN-RELATED"/>
    <property type="match status" value="1"/>
</dbReference>
<dbReference type="VEuPathDB" id="FungiDB:FMAN_13952"/>
<dbReference type="GeneID" id="65093201"/>
<accession>A0A1L7TML8</accession>
<dbReference type="EMBL" id="FCQH01000007">
    <property type="protein sequence ID" value="CVK96036.1"/>
    <property type="molecule type" value="Genomic_DNA"/>
</dbReference>
<evidence type="ECO:0000256" key="5">
    <source>
        <dbReference type="ARBA" id="ARBA00023163"/>
    </source>
</evidence>
<dbReference type="GO" id="GO:0008270">
    <property type="term" value="F:zinc ion binding"/>
    <property type="evidence" value="ECO:0007669"/>
    <property type="project" value="InterPro"/>
</dbReference>
<protein>
    <recommendedName>
        <fullName evidence="7">Zn(2)-C6 fungal-type domain-containing protein</fullName>
    </recommendedName>
</protein>
<dbReference type="GO" id="GO:0000981">
    <property type="term" value="F:DNA-binding transcription factor activity, RNA polymerase II-specific"/>
    <property type="evidence" value="ECO:0007669"/>
    <property type="project" value="InterPro"/>
</dbReference>
<keyword evidence="2" id="KW-0862">Zinc</keyword>
<dbReference type="AlphaFoldDB" id="A0A1L7TML8"/>
<gene>
    <name evidence="8" type="ORF">FMAN_13952</name>
</gene>
<dbReference type="InterPro" id="IPR036864">
    <property type="entry name" value="Zn2-C6_fun-type_DNA-bd_sf"/>
</dbReference>
<dbReference type="CDD" id="cd00067">
    <property type="entry name" value="GAL4"/>
    <property type="match status" value="1"/>
</dbReference>
<evidence type="ECO:0000256" key="4">
    <source>
        <dbReference type="ARBA" id="ARBA00023125"/>
    </source>
</evidence>
<name>A0A1L7TML8_FUSMA</name>
<evidence type="ECO:0000256" key="2">
    <source>
        <dbReference type="ARBA" id="ARBA00022833"/>
    </source>
</evidence>
<dbReference type="RefSeq" id="XP_041683845.1">
    <property type="nucleotide sequence ID" value="XM_041833486.1"/>
</dbReference>
<sequence length="255" mass="28721">MIKRLRHGARGTKKVTTGCSTCNRSRHKKCDEARPACSPCIRAGWKCDFASSAPLGGPRYTPTPLIRSLRYPPAKPLLAGEYQHMEYFRVVCAGEFSLFFEVAEWEDIIVQGTLAEPALHHAALAIGALVSRRYHPDVWQSTPAIVFSIRHYSMAILALQTRLDGSPRSIEIAVLASVLFSYIEFLLDIDSRIEMHIQAGCSMLENFLARHDMTLAAFSRDRPNFEVGSSSTRYHLLARAMYQLTTQMTSLRHFD</sequence>